<dbReference type="GO" id="GO:0008270">
    <property type="term" value="F:zinc ion binding"/>
    <property type="evidence" value="ECO:0007669"/>
    <property type="project" value="UniProtKB-KW"/>
</dbReference>
<feature type="compositionally biased region" description="Basic and acidic residues" evidence="4">
    <location>
        <begin position="164"/>
        <end position="186"/>
    </location>
</feature>
<evidence type="ECO:0000256" key="2">
    <source>
        <dbReference type="ARBA" id="ARBA00022771"/>
    </source>
</evidence>
<dbReference type="Pfam" id="PF05253">
    <property type="entry name" value="zf-U11-48K"/>
    <property type="match status" value="1"/>
</dbReference>
<evidence type="ECO:0000313" key="7">
    <source>
        <dbReference type="Proteomes" id="UP000318571"/>
    </source>
</evidence>
<feature type="domain" description="CHHC U11-48K-type" evidence="5">
    <location>
        <begin position="58"/>
        <end position="80"/>
    </location>
</feature>
<feature type="region of interest" description="Disordered" evidence="4">
    <location>
        <begin position="151"/>
        <end position="296"/>
    </location>
</feature>
<comment type="caution">
    <text evidence="6">The sequence shown here is derived from an EMBL/GenBank/DDBJ whole genome shotgun (WGS) entry which is preliminary data.</text>
</comment>
<keyword evidence="1" id="KW-0479">Metal-binding</keyword>
<dbReference type="Proteomes" id="UP000318571">
    <property type="component" value="Chromosome 1"/>
</dbReference>
<evidence type="ECO:0000256" key="4">
    <source>
        <dbReference type="SAM" id="MobiDB-lite"/>
    </source>
</evidence>
<dbReference type="EMBL" id="VCGU01000010">
    <property type="protein sequence ID" value="TRY69045.1"/>
    <property type="molecule type" value="Genomic_DNA"/>
</dbReference>
<evidence type="ECO:0000313" key="6">
    <source>
        <dbReference type="EMBL" id="TRY69045.1"/>
    </source>
</evidence>
<feature type="compositionally biased region" description="Low complexity" evidence="4">
    <location>
        <begin position="187"/>
        <end position="218"/>
    </location>
</feature>
<keyword evidence="3" id="KW-0862">Zinc</keyword>
<accession>A0A553NUD3</accession>
<evidence type="ECO:0000256" key="1">
    <source>
        <dbReference type="ARBA" id="ARBA00022723"/>
    </source>
</evidence>
<name>A0A553NUD3_TIGCA</name>
<reference evidence="6 7" key="1">
    <citation type="journal article" date="2018" name="Nat. Ecol. Evol.">
        <title>Genomic signatures of mitonuclear coevolution across populations of Tigriopus californicus.</title>
        <authorList>
            <person name="Barreto F.S."/>
            <person name="Watson E.T."/>
            <person name="Lima T.G."/>
            <person name="Willett C.S."/>
            <person name="Edmands S."/>
            <person name="Li W."/>
            <person name="Burton R.S."/>
        </authorList>
    </citation>
    <scope>NUCLEOTIDE SEQUENCE [LARGE SCALE GENOMIC DNA]</scope>
    <source>
        <strain evidence="6 7">San Diego</strain>
    </source>
</reference>
<dbReference type="AlphaFoldDB" id="A0A553NUD3"/>
<dbReference type="InterPro" id="IPR022776">
    <property type="entry name" value="TRM13/UPF0224_CHHC_Znf_dom"/>
</dbReference>
<feature type="compositionally biased region" description="Basic and acidic residues" evidence="4">
    <location>
        <begin position="287"/>
        <end position="296"/>
    </location>
</feature>
<sequence>MSGGQCATPQVEKLLPCPFVPSHFVRPGPRFQRHLERCRKECLKLPNSPFYEAARNKVPCNFDQTHFVWAQDMEEHLAHCDGAIMVVKSLADLHVDEEARTDPPAPPPPCPWGEMQKTDSEEEDWDRDQRLDQARGFKVVPYDPKAKVQQEGGEGFLLVPQGKSRSERIAYRRETRLTAGQTRDETASTASSSGSTYSSAPFVDGSSTSSSDTRSTLSQNNGPRLGPCSPISDSETGIGNGRVPSNHARQQAPPSRGRGRGRGRGWHGGSNEPGPSDLRGRARNRRGCRDWANHPN</sequence>
<gene>
    <name evidence="6" type="ORF">TCAL_16503</name>
</gene>
<evidence type="ECO:0000259" key="5">
    <source>
        <dbReference type="Pfam" id="PF05253"/>
    </source>
</evidence>
<evidence type="ECO:0000256" key="3">
    <source>
        <dbReference type="ARBA" id="ARBA00022833"/>
    </source>
</evidence>
<proteinExistence type="predicted"/>
<feature type="region of interest" description="Disordered" evidence="4">
    <location>
        <begin position="97"/>
        <end position="128"/>
    </location>
</feature>
<organism evidence="6 7">
    <name type="scientific">Tigriopus californicus</name>
    <name type="common">Marine copepod</name>
    <dbReference type="NCBI Taxonomy" id="6832"/>
    <lineage>
        <taxon>Eukaryota</taxon>
        <taxon>Metazoa</taxon>
        <taxon>Ecdysozoa</taxon>
        <taxon>Arthropoda</taxon>
        <taxon>Crustacea</taxon>
        <taxon>Multicrustacea</taxon>
        <taxon>Hexanauplia</taxon>
        <taxon>Copepoda</taxon>
        <taxon>Harpacticoida</taxon>
        <taxon>Harpacticidae</taxon>
        <taxon>Tigriopus</taxon>
    </lineage>
</organism>
<keyword evidence="2" id="KW-0863">Zinc-finger</keyword>
<keyword evidence="7" id="KW-1185">Reference proteome</keyword>
<protein>
    <recommendedName>
        <fullName evidence="5">CHHC U11-48K-type domain-containing protein</fullName>
    </recommendedName>
</protein>